<feature type="transmembrane region" description="Helical" evidence="1">
    <location>
        <begin position="66"/>
        <end position="83"/>
    </location>
</feature>
<evidence type="ECO:0000256" key="1">
    <source>
        <dbReference type="SAM" id="Phobius"/>
    </source>
</evidence>
<sequence>MTPLWADLAGIIAAVLSTSSGLTQLGRLLRARTALGIATGTWILTTMSTVTWFGYAISLHSPVQEFANGSWMFFVLVLTSMMLRSRGQVAQVVGVVAVFASLALFTALGSISTAIPGTCGIIASLLMSLPQIRYAVRHGRGPGVSVLGWALGALAAAMWFVYGVGTRQIPVFINTGIQTVLLVAVVIALIANPTHTTSEREYDPAQ</sequence>
<feature type="transmembrane region" description="Helical" evidence="1">
    <location>
        <begin position="171"/>
        <end position="191"/>
    </location>
</feature>
<dbReference type="EMBL" id="CAFBNC010000117">
    <property type="protein sequence ID" value="CAB4949851.1"/>
    <property type="molecule type" value="Genomic_DNA"/>
</dbReference>
<dbReference type="Gene3D" id="1.20.1280.290">
    <property type="match status" value="2"/>
</dbReference>
<feature type="transmembrane region" description="Helical" evidence="1">
    <location>
        <begin position="144"/>
        <end position="165"/>
    </location>
</feature>
<name>A0A6J5YGY4_9ZZZZ</name>
<keyword evidence="1" id="KW-0812">Transmembrane</keyword>
<keyword evidence="1" id="KW-0472">Membrane</keyword>
<keyword evidence="1" id="KW-1133">Transmembrane helix</keyword>
<organism evidence="2">
    <name type="scientific">freshwater metagenome</name>
    <dbReference type="NCBI Taxonomy" id="449393"/>
    <lineage>
        <taxon>unclassified sequences</taxon>
        <taxon>metagenomes</taxon>
        <taxon>ecological metagenomes</taxon>
    </lineage>
</organism>
<evidence type="ECO:0000313" key="2">
    <source>
        <dbReference type="EMBL" id="CAB4324705.1"/>
    </source>
</evidence>
<feature type="transmembrane region" description="Helical" evidence="1">
    <location>
        <begin position="6"/>
        <end position="23"/>
    </location>
</feature>
<dbReference type="AlphaFoldDB" id="A0A6J5YGY4"/>
<reference evidence="2" key="1">
    <citation type="submission" date="2020-05" db="EMBL/GenBank/DDBJ databases">
        <authorList>
            <person name="Chiriac C."/>
            <person name="Salcher M."/>
            <person name="Ghai R."/>
            <person name="Kavagutti S V."/>
        </authorList>
    </citation>
    <scope>NUCLEOTIDE SEQUENCE</scope>
</reference>
<feature type="transmembrane region" description="Helical" evidence="1">
    <location>
        <begin position="90"/>
        <end position="108"/>
    </location>
</feature>
<evidence type="ECO:0000313" key="3">
    <source>
        <dbReference type="EMBL" id="CAB4949851.1"/>
    </source>
</evidence>
<proteinExistence type="predicted"/>
<dbReference type="EMBL" id="CAEMXZ010000200">
    <property type="protein sequence ID" value="CAB4324705.1"/>
    <property type="molecule type" value="Genomic_DNA"/>
</dbReference>
<protein>
    <submittedName>
        <fullName evidence="2">Unannotated protein</fullName>
    </submittedName>
</protein>
<accession>A0A6J5YGY4</accession>
<feature type="transmembrane region" description="Helical" evidence="1">
    <location>
        <begin position="35"/>
        <end position="54"/>
    </location>
</feature>
<gene>
    <name evidence="2" type="ORF">UFOPK1392_02481</name>
    <name evidence="3" type="ORF">UFOPK3733_01804</name>
</gene>